<evidence type="ECO:0000313" key="1">
    <source>
        <dbReference type="EMBL" id="KAG2201202.1"/>
    </source>
</evidence>
<accession>A0A8H7V0R1</accession>
<proteinExistence type="predicted"/>
<dbReference type="Proteomes" id="UP000603453">
    <property type="component" value="Unassembled WGS sequence"/>
</dbReference>
<dbReference type="OrthoDB" id="2300536at2759"/>
<evidence type="ECO:0000313" key="2">
    <source>
        <dbReference type="Proteomes" id="UP000603453"/>
    </source>
</evidence>
<sequence>MKSNNPTVYQVENVLAENQSSLLESRVTVVFSNVSARITLSSTISMGIDTTTSSKNLQFMFRKLRLAACFNKQRADMQLINSLKQKFGKDAIFVLGNWSAPNELYHEPI</sequence>
<dbReference type="AlphaFoldDB" id="A0A8H7V0R1"/>
<name>A0A8H7V0R1_9FUNG</name>
<protein>
    <submittedName>
        <fullName evidence="1">Uncharacterized protein</fullName>
    </submittedName>
</protein>
<keyword evidence="2" id="KW-1185">Reference proteome</keyword>
<reference evidence="1" key="1">
    <citation type="submission" date="2020-12" db="EMBL/GenBank/DDBJ databases">
        <title>Metabolic potential, ecology and presence of endohyphal bacteria is reflected in genomic diversity of Mucoromycotina.</title>
        <authorList>
            <person name="Muszewska A."/>
            <person name="Okrasinska A."/>
            <person name="Steczkiewicz K."/>
            <person name="Drgas O."/>
            <person name="Orlowska M."/>
            <person name="Perlinska-Lenart U."/>
            <person name="Aleksandrzak-Piekarczyk T."/>
            <person name="Szatraj K."/>
            <person name="Zielenkiewicz U."/>
            <person name="Pilsyk S."/>
            <person name="Malc E."/>
            <person name="Mieczkowski P."/>
            <person name="Kruszewska J.S."/>
            <person name="Biernat P."/>
            <person name="Pawlowska J."/>
        </authorList>
    </citation>
    <scope>NUCLEOTIDE SEQUENCE</scope>
    <source>
        <strain evidence="1">WA0000017839</strain>
    </source>
</reference>
<gene>
    <name evidence="1" type="ORF">INT47_013013</name>
</gene>
<comment type="caution">
    <text evidence="1">The sequence shown here is derived from an EMBL/GenBank/DDBJ whole genome shotgun (WGS) entry which is preliminary data.</text>
</comment>
<organism evidence="1 2">
    <name type="scientific">Mucor saturninus</name>
    <dbReference type="NCBI Taxonomy" id="64648"/>
    <lineage>
        <taxon>Eukaryota</taxon>
        <taxon>Fungi</taxon>
        <taxon>Fungi incertae sedis</taxon>
        <taxon>Mucoromycota</taxon>
        <taxon>Mucoromycotina</taxon>
        <taxon>Mucoromycetes</taxon>
        <taxon>Mucorales</taxon>
        <taxon>Mucorineae</taxon>
        <taxon>Mucoraceae</taxon>
        <taxon>Mucor</taxon>
    </lineage>
</organism>
<dbReference type="EMBL" id="JAEPRD010000074">
    <property type="protein sequence ID" value="KAG2201202.1"/>
    <property type="molecule type" value="Genomic_DNA"/>
</dbReference>